<dbReference type="PANTHER" id="PTHR14564">
    <property type="entry name" value="MICOS COMPLEX SUBUNIT MIC26 / MIC27 FAMILY MEMBER"/>
    <property type="match status" value="1"/>
</dbReference>
<dbReference type="OrthoDB" id="5973346at2759"/>
<dbReference type="AlphaFoldDB" id="A0A8J6ATB8"/>
<comment type="caution">
    <text evidence="2">The sequence shown here is derived from an EMBL/GenBank/DDBJ whole genome shotgun (WGS) entry which is preliminary data.</text>
</comment>
<gene>
    <name evidence="2" type="ORF">J0S82_000295</name>
</gene>
<feature type="transmembrane region" description="Helical" evidence="1">
    <location>
        <begin position="6"/>
        <end position="22"/>
    </location>
</feature>
<name>A0A8J6ATB8_GALPY</name>
<feature type="non-terminal residue" evidence="2">
    <location>
        <position position="96"/>
    </location>
</feature>
<dbReference type="GO" id="GO:0061617">
    <property type="term" value="C:MICOS complex"/>
    <property type="evidence" value="ECO:0007669"/>
    <property type="project" value="InterPro"/>
</dbReference>
<accession>A0A8J6ATB8</accession>
<evidence type="ECO:0000256" key="1">
    <source>
        <dbReference type="SAM" id="Phobius"/>
    </source>
</evidence>
<dbReference type="GO" id="GO:0042407">
    <property type="term" value="P:cristae formation"/>
    <property type="evidence" value="ECO:0007669"/>
    <property type="project" value="InterPro"/>
</dbReference>
<keyword evidence="1" id="KW-0812">Transmembrane</keyword>
<keyword evidence="3" id="KW-1185">Reference proteome</keyword>
<proteinExistence type="predicted"/>
<dbReference type="EMBL" id="JAGFMF010011446">
    <property type="protein sequence ID" value="KAG8522145.1"/>
    <property type="molecule type" value="Genomic_DNA"/>
</dbReference>
<dbReference type="Proteomes" id="UP000700334">
    <property type="component" value="Unassembled WGS sequence"/>
</dbReference>
<sequence length="96" mass="10473">NPPQYFLSQIGVITVSGVAGLVSKTKGSRFKKMTYLLGLTTFGASVCYLVVSNNCKELGTEKTPNHNPLPAPRLDFLSYSSCMIPNSWIMAVTSKR</sequence>
<keyword evidence="1" id="KW-0472">Membrane</keyword>
<dbReference type="InterPro" id="IPR033182">
    <property type="entry name" value="MIC26/MIC27_animal"/>
</dbReference>
<feature type="transmembrane region" description="Helical" evidence="1">
    <location>
        <begin position="34"/>
        <end position="51"/>
    </location>
</feature>
<feature type="non-terminal residue" evidence="2">
    <location>
        <position position="1"/>
    </location>
</feature>
<organism evidence="2 3">
    <name type="scientific">Galemys pyrenaicus</name>
    <name type="common">Iberian desman</name>
    <name type="synonym">Pyrenean desman</name>
    <dbReference type="NCBI Taxonomy" id="202257"/>
    <lineage>
        <taxon>Eukaryota</taxon>
        <taxon>Metazoa</taxon>
        <taxon>Chordata</taxon>
        <taxon>Craniata</taxon>
        <taxon>Vertebrata</taxon>
        <taxon>Euteleostomi</taxon>
        <taxon>Mammalia</taxon>
        <taxon>Eutheria</taxon>
        <taxon>Laurasiatheria</taxon>
        <taxon>Eulipotyphla</taxon>
        <taxon>Talpidae</taxon>
        <taxon>Galemys</taxon>
    </lineage>
</organism>
<evidence type="ECO:0000313" key="2">
    <source>
        <dbReference type="EMBL" id="KAG8522145.1"/>
    </source>
</evidence>
<protein>
    <submittedName>
        <fullName evidence="2">MICOS complex subunit MIC27</fullName>
    </submittedName>
</protein>
<keyword evidence="1" id="KW-1133">Transmembrane helix</keyword>
<reference evidence="2" key="1">
    <citation type="journal article" date="2021" name="Evol. Appl.">
        <title>The genome of the Pyrenean desman and the effects of bottlenecks and inbreeding on the genomic landscape of an endangered species.</title>
        <authorList>
            <person name="Escoda L."/>
            <person name="Castresana J."/>
        </authorList>
    </citation>
    <scope>NUCLEOTIDE SEQUENCE</scope>
    <source>
        <strain evidence="2">IBE-C5619</strain>
    </source>
</reference>
<evidence type="ECO:0000313" key="3">
    <source>
        <dbReference type="Proteomes" id="UP000700334"/>
    </source>
</evidence>